<evidence type="ECO:0000313" key="2">
    <source>
        <dbReference type="Proteomes" id="UP000321323"/>
    </source>
</evidence>
<evidence type="ECO:0008006" key="3">
    <source>
        <dbReference type="Google" id="ProtNLM"/>
    </source>
</evidence>
<keyword evidence="2" id="KW-1185">Reference proteome</keyword>
<sequence>MGLLADILSGNASPEVSAGLLAMGTKMMQASGPSRLPVNTMQALGLGAQAFQQGRDDYLDQQRQKQMQDMQFKLYGLKLQDAEGEHARNTRILERLQNLDGVPKLRDNAPQAAGAGGLDTSYNGTPYSHGEAQAAFSAASAAGMSGYDPVRLNQIMALSRQGMSADQAAQRVFGSAPQPMAAGAPPGPASIFAADDGAQFPSTTALLAGLPGLPGLPKRQDDGAAPAGQQLPFLPPTIQQGGAVPRQNATQQAVQRMLARADIYASEGDHASAAKIYADVAKFQPQVDRIDIATHEGKPVRVITYKDGREEVSQYGAKPDIASLDLGDAYELYDKNTAQPGRLFQKRQTPDSRAVDRRFAARAAAGMGSGGEQSIDNATLDVLADQALSGDTSVYQNFGRGAQGAANLIKLRARVAQKAVEKGLTGGDLASINADYQGQKAGLRTSGTISARIENAASEAAELAPLAIQASRNVARSGLLPFGKADVMFDTQTNDPAMSQFATANIGLATAYAGAMARGGKATVSDMQHAREILSTAKSQTAYEATVSQMQQEIAAAQRAPQNVRNNLRSQINGRGGSHDTPTVPNPMAAEQFTVTAPNGKTYTFPDRKAMNNFKLSTGIK</sequence>
<name>A0ABZ1UPR9_9BURK</name>
<dbReference type="EMBL" id="CP136508">
    <property type="protein sequence ID" value="WUR14717.1"/>
    <property type="molecule type" value="Genomic_DNA"/>
</dbReference>
<proteinExistence type="predicted"/>
<protein>
    <recommendedName>
        <fullName evidence="3">DNA transfer protein</fullName>
    </recommendedName>
</protein>
<organism evidence="1 2">
    <name type="scientific">[Empedobacter] haloabium</name>
    <dbReference type="NCBI Taxonomy" id="592317"/>
    <lineage>
        <taxon>Bacteria</taxon>
        <taxon>Pseudomonadati</taxon>
        <taxon>Pseudomonadota</taxon>
        <taxon>Betaproteobacteria</taxon>
        <taxon>Burkholderiales</taxon>
        <taxon>Oxalobacteraceae</taxon>
        <taxon>Telluria group</taxon>
        <taxon>Telluria group incertae sedis</taxon>
    </lineage>
</organism>
<accession>A0ABZ1UPR9</accession>
<evidence type="ECO:0000313" key="1">
    <source>
        <dbReference type="EMBL" id="WUR14717.1"/>
    </source>
</evidence>
<dbReference type="Proteomes" id="UP000321323">
    <property type="component" value="Chromosome"/>
</dbReference>
<reference evidence="1 2" key="1">
    <citation type="journal article" date="2019" name="Int. J. Syst. Evol. Microbiol.">
        <title>The Draft Whole-Genome Sequence of the Antibiotic Producer Empedobacter haloabium ATCC 31962 Provides Indications for Its Taxonomic Reclassification.</title>
        <authorList>
            <person name="Miess H."/>
            <person name="Arlt P."/>
            <person name="Apel A.K."/>
            <person name="Weber T."/>
            <person name="Nieselt K."/>
            <person name="Hanssen F."/>
            <person name="Czemmel S."/>
            <person name="Nahnsen S."/>
            <person name="Gross H."/>
        </authorList>
    </citation>
    <scope>NUCLEOTIDE SEQUENCE [LARGE SCALE GENOMIC DNA]</scope>
    <source>
        <strain evidence="1 2">ATCC 31962</strain>
    </source>
</reference>
<gene>
    <name evidence="1" type="ORF">E7V67_006300</name>
</gene>